<dbReference type="InterPro" id="IPR036505">
    <property type="entry name" value="Amidase/PGRP_sf"/>
</dbReference>
<protein>
    <recommendedName>
        <fullName evidence="2">N-acetylmuramoyl-L-alanine amidase</fullName>
        <ecNumber evidence="2">3.5.1.28</ecNumber>
    </recommendedName>
</protein>
<dbReference type="InterPro" id="IPR002502">
    <property type="entry name" value="Amidase_domain"/>
</dbReference>
<dbReference type="Pfam" id="PF01510">
    <property type="entry name" value="Amidase_2"/>
    <property type="match status" value="1"/>
</dbReference>
<evidence type="ECO:0000256" key="4">
    <source>
        <dbReference type="ARBA" id="ARBA00023316"/>
    </source>
</evidence>
<organism evidence="6 7">
    <name type="scientific">Pseudogemmobacter lacusdianii</name>
    <dbReference type="NCBI Taxonomy" id="3069608"/>
    <lineage>
        <taxon>Bacteria</taxon>
        <taxon>Pseudomonadati</taxon>
        <taxon>Pseudomonadota</taxon>
        <taxon>Alphaproteobacteria</taxon>
        <taxon>Rhodobacterales</taxon>
        <taxon>Paracoccaceae</taxon>
        <taxon>Pseudogemmobacter</taxon>
    </lineage>
</organism>
<evidence type="ECO:0000259" key="5">
    <source>
        <dbReference type="SMART" id="SM00644"/>
    </source>
</evidence>
<evidence type="ECO:0000313" key="6">
    <source>
        <dbReference type="EMBL" id="MDQ2064868.1"/>
    </source>
</evidence>
<reference evidence="6 7" key="1">
    <citation type="submission" date="2023-08" db="EMBL/GenBank/DDBJ databases">
        <title>Characterization of two Paracoccaceae strains isolated from Phycosphere and proposal of Xinfangfangia lacusdiani sp. nov.</title>
        <authorList>
            <person name="Deng Y."/>
            <person name="Zhang Y.Q."/>
        </authorList>
    </citation>
    <scope>NUCLEOTIDE SEQUENCE [LARGE SCALE GENOMIC DNA]</scope>
    <source>
        <strain evidence="6 7">CPCC 101601</strain>
    </source>
</reference>
<sequence>MPSLVVLHYTAMQSFTEARERLCDPAYEVSAHWLIGEDGRTEALVPEAARAWHAGAGAWAGRDDVNSQSIGIELANPSTHPFPEPQMAALEQLLAGILRRWQIPAHRVIAHSDMAPGRKSDPGPRFDWRRLAAQGLSVWPDPEAPQAAPAGFRDAALRFGYPAVEDALLLAAFRLRFRPWAQGPLSAVDASAAADLARRFPGSAFTIDGAGAQA</sequence>
<proteinExistence type="predicted"/>
<dbReference type="RefSeq" id="WP_306678380.1">
    <property type="nucleotide sequence ID" value="NZ_JAVDBT010000001.1"/>
</dbReference>
<comment type="caution">
    <text evidence="6">The sequence shown here is derived from an EMBL/GenBank/DDBJ whole genome shotgun (WGS) entry which is preliminary data.</text>
</comment>
<evidence type="ECO:0000313" key="7">
    <source>
        <dbReference type="Proteomes" id="UP001239680"/>
    </source>
</evidence>
<dbReference type="EMBL" id="JAVDBT010000001">
    <property type="protein sequence ID" value="MDQ2064868.1"/>
    <property type="molecule type" value="Genomic_DNA"/>
</dbReference>
<dbReference type="GO" id="GO:0008745">
    <property type="term" value="F:N-acetylmuramoyl-L-alanine amidase activity"/>
    <property type="evidence" value="ECO:0007669"/>
    <property type="project" value="UniProtKB-EC"/>
</dbReference>
<dbReference type="Proteomes" id="UP001239680">
    <property type="component" value="Unassembled WGS sequence"/>
</dbReference>
<evidence type="ECO:0000256" key="1">
    <source>
        <dbReference type="ARBA" id="ARBA00001561"/>
    </source>
</evidence>
<dbReference type="InterPro" id="IPR051206">
    <property type="entry name" value="NAMLAA_amidase_2"/>
</dbReference>
<keyword evidence="7" id="KW-1185">Reference proteome</keyword>
<dbReference type="SMART" id="SM00644">
    <property type="entry name" value="Ami_2"/>
    <property type="match status" value="1"/>
</dbReference>
<accession>A0ABU0VT73</accession>
<dbReference type="EC" id="3.5.1.28" evidence="2"/>
<dbReference type="CDD" id="cd06583">
    <property type="entry name" value="PGRP"/>
    <property type="match status" value="1"/>
</dbReference>
<name>A0ABU0VT73_9RHOB</name>
<dbReference type="Gene3D" id="3.40.80.10">
    <property type="entry name" value="Peptidoglycan recognition protein-like"/>
    <property type="match status" value="1"/>
</dbReference>
<dbReference type="PANTHER" id="PTHR30417:SF1">
    <property type="entry name" value="N-ACETYLMURAMOYL-L-ALANINE AMIDASE AMID"/>
    <property type="match status" value="1"/>
</dbReference>
<keyword evidence="3 6" id="KW-0378">Hydrolase</keyword>
<comment type="catalytic activity">
    <reaction evidence="1">
        <text>Hydrolyzes the link between N-acetylmuramoyl residues and L-amino acid residues in certain cell-wall glycopeptides.</text>
        <dbReference type="EC" id="3.5.1.28"/>
    </reaction>
</comment>
<dbReference type="PANTHER" id="PTHR30417">
    <property type="entry name" value="N-ACETYLMURAMOYL-L-ALANINE AMIDASE AMID"/>
    <property type="match status" value="1"/>
</dbReference>
<evidence type="ECO:0000256" key="2">
    <source>
        <dbReference type="ARBA" id="ARBA00011901"/>
    </source>
</evidence>
<dbReference type="SUPFAM" id="SSF55846">
    <property type="entry name" value="N-acetylmuramoyl-L-alanine amidase-like"/>
    <property type="match status" value="1"/>
</dbReference>
<gene>
    <name evidence="6" type="ORF">Q9295_00645</name>
</gene>
<feature type="domain" description="N-acetylmuramoyl-L-alanine amidase" evidence="5">
    <location>
        <begin position="1"/>
        <end position="123"/>
    </location>
</feature>
<evidence type="ECO:0000256" key="3">
    <source>
        <dbReference type="ARBA" id="ARBA00022801"/>
    </source>
</evidence>
<keyword evidence="4" id="KW-0961">Cell wall biogenesis/degradation</keyword>